<proteinExistence type="predicted"/>
<feature type="transmembrane region" description="Helical" evidence="2">
    <location>
        <begin position="32"/>
        <end position="51"/>
    </location>
</feature>
<name>A0ABV8HFC3_9ACTN</name>
<feature type="region of interest" description="Disordered" evidence="1">
    <location>
        <begin position="1"/>
        <end position="26"/>
    </location>
</feature>
<evidence type="ECO:0000313" key="4">
    <source>
        <dbReference type="Proteomes" id="UP001595765"/>
    </source>
</evidence>
<keyword evidence="2" id="KW-0812">Transmembrane</keyword>
<evidence type="ECO:0000256" key="1">
    <source>
        <dbReference type="SAM" id="MobiDB-lite"/>
    </source>
</evidence>
<dbReference type="RefSeq" id="WP_386425982.1">
    <property type="nucleotide sequence ID" value="NZ_JBHSBB010000003.1"/>
</dbReference>
<keyword evidence="4" id="KW-1185">Reference proteome</keyword>
<dbReference type="Proteomes" id="UP001595765">
    <property type="component" value="Unassembled WGS sequence"/>
</dbReference>
<reference evidence="4" key="1">
    <citation type="journal article" date="2019" name="Int. J. Syst. Evol. Microbiol.">
        <title>The Global Catalogue of Microorganisms (GCM) 10K type strain sequencing project: providing services to taxonomists for standard genome sequencing and annotation.</title>
        <authorList>
            <consortium name="The Broad Institute Genomics Platform"/>
            <consortium name="The Broad Institute Genome Sequencing Center for Infectious Disease"/>
            <person name="Wu L."/>
            <person name="Ma J."/>
        </authorList>
    </citation>
    <scope>NUCLEOTIDE SEQUENCE [LARGE SCALE GENOMIC DNA]</scope>
    <source>
        <strain evidence="4">CGMCC 4.7237</strain>
    </source>
</reference>
<protein>
    <submittedName>
        <fullName evidence="3">Uncharacterized protein</fullName>
    </submittedName>
</protein>
<evidence type="ECO:0000313" key="3">
    <source>
        <dbReference type="EMBL" id="MFC4030530.1"/>
    </source>
</evidence>
<sequence>MTTQSPHLYTRRGRPAAPGPAPDKAAGVQTRLPWWAVALPAVAFAALLALLSAGPANASAGASAAAVPTASVLARFAADLADLVHQLL</sequence>
<dbReference type="EMBL" id="JBHSBB010000003">
    <property type="protein sequence ID" value="MFC4030530.1"/>
    <property type="molecule type" value="Genomic_DNA"/>
</dbReference>
<keyword evidence="2" id="KW-0472">Membrane</keyword>
<gene>
    <name evidence="3" type="ORF">ACFO3J_03480</name>
</gene>
<keyword evidence="2" id="KW-1133">Transmembrane helix</keyword>
<evidence type="ECO:0000256" key="2">
    <source>
        <dbReference type="SAM" id="Phobius"/>
    </source>
</evidence>
<organism evidence="3 4">
    <name type="scientific">Streptomyces polygonati</name>
    <dbReference type="NCBI Taxonomy" id="1617087"/>
    <lineage>
        <taxon>Bacteria</taxon>
        <taxon>Bacillati</taxon>
        <taxon>Actinomycetota</taxon>
        <taxon>Actinomycetes</taxon>
        <taxon>Kitasatosporales</taxon>
        <taxon>Streptomycetaceae</taxon>
        <taxon>Streptomyces</taxon>
    </lineage>
</organism>
<comment type="caution">
    <text evidence="3">The sequence shown here is derived from an EMBL/GenBank/DDBJ whole genome shotgun (WGS) entry which is preliminary data.</text>
</comment>
<accession>A0ABV8HFC3</accession>